<keyword evidence="1" id="KW-1015">Disulfide bond</keyword>
<dbReference type="SUPFAM" id="SSF54452">
    <property type="entry name" value="MHC antigen-recognition domain"/>
    <property type="match status" value="1"/>
</dbReference>
<evidence type="ECO:0000313" key="5">
    <source>
        <dbReference type="Proteomes" id="UP000653383"/>
    </source>
</evidence>
<name>A0A852I5F6_9PASS</name>
<dbReference type="Pfam" id="PF00969">
    <property type="entry name" value="MHC_II_beta"/>
    <property type="match status" value="1"/>
</dbReference>
<dbReference type="OrthoDB" id="10043043at2759"/>
<dbReference type="Proteomes" id="UP000653383">
    <property type="component" value="Unassembled WGS sequence"/>
</dbReference>
<dbReference type="InterPro" id="IPR014745">
    <property type="entry name" value="MHC_II_a/b_N"/>
</dbReference>
<evidence type="ECO:0000313" key="4">
    <source>
        <dbReference type="EMBL" id="NXX37335.1"/>
    </source>
</evidence>
<dbReference type="GO" id="GO:0042613">
    <property type="term" value="C:MHC class II protein complex"/>
    <property type="evidence" value="ECO:0007669"/>
    <property type="project" value="InterPro"/>
</dbReference>
<dbReference type="EMBL" id="WAAE01031977">
    <property type="protein sequence ID" value="NXX37335.1"/>
    <property type="molecule type" value="Genomic_DNA"/>
</dbReference>
<keyword evidence="2" id="KW-0325">Glycoprotein</keyword>
<dbReference type="AlphaFoldDB" id="A0A852I5F6"/>
<comment type="caution">
    <text evidence="4">The sequence shown here is derived from an EMBL/GenBank/DDBJ whole genome shotgun (WGS) entry which is preliminary data.</text>
</comment>
<dbReference type="GO" id="GO:0019882">
    <property type="term" value="P:antigen processing and presentation"/>
    <property type="evidence" value="ECO:0007669"/>
    <property type="project" value="InterPro"/>
</dbReference>
<sequence length="98" mass="11674">PPDLCPAHSGWFQRMEKNDCHFINGTEKVRYIHTSIYNRQQVAIFDRDVGHYVGFTPYGEIQARYRNSLPDLMERQRTAVDWLCRHNYRGITPFSVER</sequence>
<organism evidence="4 5">
    <name type="scientific">Nicator chloris</name>
    <dbReference type="NCBI Taxonomy" id="237433"/>
    <lineage>
        <taxon>Eukaryota</taxon>
        <taxon>Metazoa</taxon>
        <taxon>Chordata</taxon>
        <taxon>Craniata</taxon>
        <taxon>Vertebrata</taxon>
        <taxon>Euteleostomi</taxon>
        <taxon>Archelosauria</taxon>
        <taxon>Archosauria</taxon>
        <taxon>Dinosauria</taxon>
        <taxon>Saurischia</taxon>
        <taxon>Theropoda</taxon>
        <taxon>Coelurosauria</taxon>
        <taxon>Aves</taxon>
        <taxon>Neognathae</taxon>
        <taxon>Neoaves</taxon>
        <taxon>Telluraves</taxon>
        <taxon>Australaves</taxon>
        <taxon>Passeriformes</taxon>
        <taxon>Sylvioidea</taxon>
        <taxon>Pycnonotidae</taxon>
        <taxon>Nicator</taxon>
    </lineage>
</organism>
<evidence type="ECO:0000256" key="1">
    <source>
        <dbReference type="ARBA" id="ARBA00023157"/>
    </source>
</evidence>
<reference evidence="4" key="1">
    <citation type="submission" date="2020-02" db="EMBL/GenBank/DDBJ databases">
        <title>Bird 10,000 Genomes (B10K) Project - Family phase.</title>
        <authorList>
            <person name="Zhang G."/>
        </authorList>
    </citation>
    <scope>NUCLEOTIDE SEQUENCE</scope>
    <source>
        <strain evidence="4">B10K-DU-002-40</strain>
        <tissue evidence="4">Muscle</tissue>
    </source>
</reference>
<dbReference type="InterPro" id="IPR050160">
    <property type="entry name" value="MHC/Immunoglobulin"/>
</dbReference>
<dbReference type="PANTHER" id="PTHR19944:SF99">
    <property type="entry name" value="HLA CLASS II HISTOCOMPATIBILITY ANTIGEN, DRB1 BETA CHAIN"/>
    <property type="match status" value="1"/>
</dbReference>
<keyword evidence="5" id="KW-1185">Reference proteome</keyword>
<dbReference type="GO" id="GO:0006955">
    <property type="term" value="P:immune response"/>
    <property type="evidence" value="ECO:0007669"/>
    <property type="project" value="InterPro"/>
</dbReference>
<evidence type="ECO:0000259" key="3">
    <source>
        <dbReference type="SMART" id="SM00921"/>
    </source>
</evidence>
<dbReference type="Gene3D" id="3.10.320.10">
    <property type="entry name" value="Class II Histocompatibility Antigen, M Beta Chain, Chain B, domain 1"/>
    <property type="match status" value="1"/>
</dbReference>
<dbReference type="SMART" id="SM00921">
    <property type="entry name" value="MHC_II_beta"/>
    <property type="match status" value="1"/>
</dbReference>
<accession>A0A852I5F6</accession>
<feature type="non-terminal residue" evidence="4">
    <location>
        <position position="98"/>
    </location>
</feature>
<feature type="domain" description="MHC class II beta chain N-terminal" evidence="3">
    <location>
        <begin position="18"/>
        <end position="92"/>
    </location>
</feature>
<proteinExistence type="predicted"/>
<feature type="non-terminal residue" evidence="4">
    <location>
        <position position="1"/>
    </location>
</feature>
<dbReference type="InterPro" id="IPR011162">
    <property type="entry name" value="MHC_I/II-like_Ag-recog"/>
</dbReference>
<evidence type="ECO:0000256" key="2">
    <source>
        <dbReference type="ARBA" id="ARBA00023180"/>
    </source>
</evidence>
<dbReference type="PANTHER" id="PTHR19944">
    <property type="entry name" value="MHC CLASS II-RELATED"/>
    <property type="match status" value="1"/>
</dbReference>
<dbReference type="InterPro" id="IPR000353">
    <property type="entry name" value="MHC_II_b_N"/>
</dbReference>
<protein>
    <submittedName>
        <fullName evidence="4">HB2L protein</fullName>
    </submittedName>
</protein>
<gene>
    <name evidence="4" type="primary">Hb2l_2</name>
    <name evidence="4" type="ORF">NICCHL_R15069</name>
</gene>